<evidence type="ECO:0000313" key="4">
    <source>
        <dbReference type="EMBL" id="CEJ09636.1"/>
    </source>
</evidence>
<name>A0A8S0W219_9FIRM</name>
<gene>
    <name evidence="3" type="ORF">DEACI_0910</name>
    <name evidence="4" type="ORF">DEACI_4121</name>
</gene>
<proteinExistence type="predicted"/>
<dbReference type="RefSeq" id="WP_240983957.1">
    <property type="nucleotide sequence ID" value="NZ_CDGJ01000134.1"/>
</dbReference>
<dbReference type="Proteomes" id="UP000836597">
    <property type="component" value="Chromosome"/>
</dbReference>
<accession>A0A8S0W219</accession>
<dbReference type="EMBL" id="LR746496">
    <property type="protein sequence ID" value="CAA7600258.1"/>
    <property type="molecule type" value="Genomic_DNA"/>
</dbReference>
<evidence type="ECO:0000313" key="3">
    <source>
        <dbReference type="EMBL" id="CAA7600258.1"/>
    </source>
</evidence>
<reference evidence="3" key="2">
    <citation type="submission" date="2020-01" db="EMBL/GenBank/DDBJ databases">
        <authorList>
            <person name="Hornung B."/>
        </authorList>
    </citation>
    <scope>NUCLEOTIDE SEQUENCE</scope>
    <source>
        <strain evidence="3">PacBioINE</strain>
    </source>
</reference>
<dbReference type="InterPro" id="IPR006137">
    <property type="entry name" value="NADH_UbQ_OxRdtase-like_20kDa"/>
</dbReference>
<keyword evidence="5" id="KW-1185">Reference proteome</keyword>
<evidence type="ECO:0000313" key="5">
    <source>
        <dbReference type="Proteomes" id="UP001071230"/>
    </source>
</evidence>
<dbReference type="Pfam" id="PF01058">
    <property type="entry name" value="Oxidored_q6"/>
    <property type="match status" value="1"/>
</dbReference>
<keyword evidence="3" id="KW-0830">Ubiquinone</keyword>
<dbReference type="InterPro" id="IPR051349">
    <property type="entry name" value="Hydrogenase_assoc-protein"/>
</dbReference>
<evidence type="ECO:0000259" key="2">
    <source>
        <dbReference type="Pfam" id="PF01058"/>
    </source>
</evidence>
<dbReference type="InterPro" id="IPR037024">
    <property type="entry name" value="NiFe_Hase_small_N_sf"/>
</dbReference>
<dbReference type="EMBL" id="CDGJ01000134">
    <property type="protein sequence ID" value="CEJ09636.1"/>
    <property type="molecule type" value="Genomic_DNA"/>
</dbReference>
<dbReference type="PANTHER" id="PTHR42845">
    <property type="entry name" value="COENZYME F420-REDUCING HYDROGENASE, GAMMA SUBUNIT"/>
    <property type="match status" value="1"/>
</dbReference>
<organism evidence="3">
    <name type="scientific">Acididesulfobacillus acetoxydans</name>
    <dbReference type="NCBI Taxonomy" id="1561005"/>
    <lineage>
        <taxon>Bacteria</taxon>
        <taxon>Bacillati</taxon>
        <taxon>Bacillota</taxon>
        <taxon>Clostridia</taxon>
        <taxon>Eubacteriales</taxon>
        <taxon>Peptococcaceae</taxon>
        <taxon>Acididesulfobacillus</taxon>
    </lineage>
</organism>
<reference evidence="4" key="1">
    <citation type="submission" date="2014-11" db="EMBL/GenBank/DDBJ databases">
        <authorList>
            <person name="Hornung B.V."/>
        </authorList>
    </citation>
    <scope>NUCLEOTIDE SEQUENCE</scope>
    <source>
        <strain evidence="4">INE</strain>
    </source>
</reference>
<dbReference type="KEGG" id="aacx:DEACI_0910"/>
<dbReference type="Gene3D" id="3.40.50.700">
    <property type="entry name" value="NADH:ubiquinone oxidoreductase-like, 20kDa subunit"/>
    <property type="match status" value="1"/>
</dbReference>
<keyword evidence="1" id="KW-0560">Oxidoreductase</keyword>
<dbReference type="SUPFAM" id="SSF56770">
    <property type="entry name" value="HydA/Nqo6-like"/>
    <property type="match status" value="1"/>
</dbReference>
<protein>
    <submittedName>
        <fullName evidence="4">F420-non-reducing hydrogenase iron-sulfur subunit G</fullName>
    </submittedName>
    <submittedName>
        <fullName evidence="3">NADH ubiquinone oxidoreductase, 20 Kd subunit</fullName>
    </submittedName>
</protein>
<evidence type="ECO:0000256" key="1">
    <source>
        <dbReference type="ARBA" id="ARBA00023002"/>
    </source>
</evidence>
<dbReference type="PANTHER" id="PTHR42845:SF2">
    <property type="entry name" value="F420-NON-REDUCING HYDROGENASE VHU SUBUNIT G"/>
    <property type="match status" value="1"/>
</dbReference>
<dbReference type="GO" id="GO:0016491">
    <property type="term" value="F:oxidoreductase activity"/>
    <property type="evidence" value="ECO:0007669"/>
    <property type="project" value="UniProtKB-KW"/>
</dbReference>
<dbReference type="GO" id="GO:0051536">
    <property type="term" value="F:iron-sulfur cluster binding"/>
    <property type="evidence" value="ECO:0007669"/>
    <property type="project" value="InterPro"/>
</dbReference>
<sequence length="345" mass="37450">MADKLKFAFYWNASCGGCEIAVLDINEKILDVAALADIVLWPVALDFKYHHVRALADGSIDVSFINGSIRNSEQKEIVELLREKSKVVVAFGSCAHLGGIPALANLCSRAEIFDRAYRETPSTVNPENVLPRPRTRVPEGELELPVFFDHVYRLDEVIPVEYYVPGCPPTPSMIAEAVTAIATGKLPPVGTVFGSARTVCDSCRRTKEEKKVKAFHRIHEVEADPERCFLEQGIICAGPATRDGCGTLCLNANMPCRGCFGPPDGVADQGARLLSALATLVDSKDLDEIQGLIDQVVDPAGYFYRFGMSSSLLKHKVLRPERTAAAQGETMAQAAAAAEEGRGSR</sequence>
<feature type="domain" description="NADH:ubiquinone oxidoreductase-like 20kDa subunit" evidence="2">
    <location>
        <begin position="15"/>
        <end position="180"/>
    </location>
</feature>
<dbReference type="AlphaFoldDB" id="A0A8S0W219"/>
<dbReference type="Proteomes" id="UP001071230">
    <property type="component" value="Unassembled WGS sequence"/>
</dbReference>